<keyword evidence="3" id="KW-0762">Sugar transport</keyword>
<evidence type="ECO:0000313" key="3">
    <source>
        <dbReference type="EMBL" id="ASY23259.1"/>
    </source>
</evidence>
<proteinExistence type="predicted"/>
<organism evidence="3 5">
    <name type="scientific">Candidatus Planktophila versatilis</name>
    <dbReference type="NCBI Taxonomy" id="1884905"/>
    <lineage>
        <taxon>Bacteria</taxon>
        <taxon>Bacillati</taxon>
        <taxon>Actinomycetota</taxon>
        <taxon>Actinomycetes</taxon>
        <taxon>Candidatus Nanopelagicales</taxon>
        <taxon>Candidatus Nanopelagicaceae</taxon>
        <taxon>Candidatus Planktophila</taxon>
    </lineage>
</organism>
<protein>
    <submittedName>
        <fullName evidence="3">Multiple sugar transport system substrate-binding protein</fullName>
    </submittedName>
</protein>
<dbReference type="PANTHER" id="PTHR43649:SF33">
    <property type="entry name" value="POLYGALACTURONAN_RHAMNOGALACTURONAN-BINDING PROTEIN YTCQ"/>
    <property type="match status" value="1"/>
</dbReference>
<name>A0AAD0E784_9ACTN</name>
<dbReference type="KEGG" id="pvs:A1sIA79_02235"/>
<dbReference type="PANTHER" id="PTHR43649">
    <property type="entry name" value="ARABINOSE-BINDING PROTEIN-RELATED"/>
    <property type="match status" value="1"/>
</dbReference>
<dbReference type="AlphaFoldDB" id="A0AAD0E784"/>
<dbReference type="Proteomes" id="UP000217177">
    <property type="component" value="Chromosome"/>
</dbReference>
<dbReference type="Proteomes" id="UP000217194">
    <property type="component" value="Chromosome"/>
</dbReference>
<dbReference type="EMBL" id="CP016774">
    <property type="protein sequence ID" value="ASY17930.1"/>
    <property type="molecule type" value="Genomic_DNA"/>
</dbReference>
<dbReference type="InterPro" id="IPR050490">
    <property type="entry name" value="Bact_solute-bd_prot1"/>
</dbReference>
<dbReference type="EMBL" id="CP016778">
    <property type="protein sequence ID" value="ASY23259.1"/>
    <property type="molecule type" value="Genomic_DNA"/>
</dbReference>
<dbReference type="SUPFAM" id="SSF53850">
    <property type="entry name" value="Periplasmic binding protein-like II"/>
    <property type="match status" value="1"/>
</dbReference>
<keyword evidence="1" id="KW-0732">Signal</keyword>
<dbReference type="Gene3D" id="3.40.190.10">
    <property type="entry name" value="Periplasmic binding protein-like II"/>
    <property type="match status" value="2"/>
</dbReference>
<gene>
    <name evidence="2" type="ORF">A1sIA79_02235</name>
    <name evidence="3" type="ORF">A1sIIB76_02220</name>
</gene>
<accession>A0AAD0E784</accession>
<keyword evidence="3" id="KW-0813">Transport</keyword>
<evidence type="ECO:0000313" key="5">
    <source>
        <dbReference type="Proteomes" id="UP000217194"/>
    </source>
</evidence>
<reference evidence="4 5" key="1">
    <citation type="submission" date="2016-07" db="EMBL/GenBank/DDBJ databases">
        <title>High microdiversification within the ubiquitous acI lineage of Actinobacteria.</title>
        <authorList>
            <person name="Neuenschwander S.M."/>
            <person name="Salcher M."/>
            <person name="Ghai R."/>
            <person name="Pernthaler J."/>
        </authorList>
    </citation>
    <scope>NUCLEOTIDE SEQUENCE [LARGE SCALE GENOMIC DNA]</scope>
    <source>
        <strain evidence="2">MMS-IA-79</strain>
        <strain evidence="3">MMS-IIB-76</strain>
    </source>
</reference>
<keyword evidence="4" id="KW-1185">Reference proteome</keyword>
<evidence type="ECO:0000256" key="1">
    <source>
        <dbReference type="ARBA" id="ARBA00022729"/>
    </source>
</evidence>
<sequence length="513" mass="56714">MAPASAGGTLTRTPGQEVSYKAYGAEYANVATTADGDDACSWYETSKKDYSGKTLRVLTHAIPNMGKPTALHAKQFEELTGGKVEVEHVSFGDLYAKQLRSYQTDTNQYDVVFNGSYQIGDFHSYYAKVPDSVTKGKGSLATLTPLYKELYKWDGETKLFGIDADRHFLKYRTDVYENAAAKAFYKSKTGKELAVPKTWKEYNLHAKTFNGYKAAGQPAGVKFTGTTEITQKGGLMFGAFIDRVAPYAKNPNVKGGFWFDENMVPQVNNPGFVAGLTDFVEATKFMPVGGKNFDLSKEIESFGRGDSLLSYTWDDAWSKSNEPTSPIKNKVKAAPLPGAEKVWNRVTKKWDTPKGGVNYAPYIAWGWSSAVTAASPSKAMAFDYLCFWANKANHKLDLTIGDMGVNPSRTEDFTSDFWVKEMNWGKPAVDSWLGTMQNYEKNTNRVFDLRVPGVSDYMTAMENAVAKALAGQATPQKALDEAAKEWNAITKRVGITKVKSAYQNVIALEDNIK</sequence>
<evidence type="ECO:0000313" key="4">
    <source>
        <dbReference type="Proteomes" id="UP000217177"/>
    </source>
</evidence>
<evidence type="ECO:0000313" key="2">
    <source>
        <dbReference type="EMBL" id="ASY17930.1"/>
    </source>
</evidence>